<evidence type="ECO:0000313" key="3">
    <source>
        <dbReference type="Proteomes" id="UP000000768"/>
    </source>
</evidence>
<dbReference type="Gramene" id="OQU78499">
    <property type="protein sequence ID" value="OQU78499"/>
    <property type="gene ID" value="SORBI_3009G245750"/>
</dbReference>
<proteinExistence type="predicted"/>
<sequence length="110" mass="12539">MVLIKNLHSFYKRKRDESGEGEGEGEEGADPFDGPPVFQLGDLGQQRQEQEAAASWLDELFIFSLFFLNLFPYNLAHPPPLLKWMGSYSYYLSCRLCVVVLAGYKKPCKT</sequence>
<keyword evidence="3" id="KW-1185">Reference proteome</keyword>
<dbReference type="EMBL" id="CM000768">
    <property type="protein sequence ID" value="OQU78499.1"/>
    <property type="molecule type" value="Genomic_DNA"/>
</dbReference>
<reference evidence="3" key="2">
    <citation type="journal article" date="2018" name="Plant J.">
        <title>The Sorghum bicolor reference genome: improved assembly, gene annotations, a transcriptome atlas, and signatures of genome organization.</title>
        <authorList>
            <person name="McCormick R.F."/>
            <person name="Truong S.K."/>
            <person name="Sreedasyam A."/>
            <person name="Jenkins J."/>
            <person name="Shu S."/>
            <person name="Sims D."/>
            <person name="Kennedy M."/>
            <person name="Amirebrahimi M."/>
            <person name="Weers B.D."/>
            <person name="McKinley B."/>
            <person name="Mattison A."/>
            <person name="Morishige D.T."/>
            <person name="Grimwood J."/>
            <person name="Schmutz J."/>
            <person name="Mullet J.E."/>
        </authorList>
    </citation>
    <scope>NUCLEOTIDE SEQUENCE [LARGE SCALE GENOMIC DNA]</scope>
    <source>
        <strain evidence="3">cv. BTx623</strain>
    </source>
</reference>
<reference evidence="2 3" key="1">
    <citation type="journal article" date="2009" name="Nature">
        <title>The Sorghum bicolor genome and the diversification of grasses.</title>
        <authorList>
            <person name="Paterson A.H."/>
            <person name="Bowers J.E."/>
            <person name="Bruggmann R."/>
            <person name="Dubchak I."/>
            <person name="Grimwood J."/>
            <person name="Gundlach H."/>
            <person name="Haberer G."/>
            <person name="Hellsten U."/>
            <person name="Mitros T."/>
            <person name="Poliakov A."/>
            <person name="Schmutz J."/>
            <person name="Spannagl M."/>
            <person name="Tang H."/>
            <person name="Wang X."/>
            <person name="Wicker T."/>
            <person name="Bharti A.K."/>
            <person name="Chapman J."/>
            <person name="Feltus F.A."/>
            <person name="Gowik U."/>
            <person name="Grigoriev I.V."/>
            <person name="Lyons E."/>
            <person name="Maher C.A."/>
            <person name="Martis M."/>
            <person name="Narechania A."/>
            <person name="Otillar R.P."/>
            <person name="Penning B.W."/>
            <person name="Salamov A.A."/>
            <person name="Wang Y."/>
            <person name="Zhang L."/>
            <person name="Carpita N.C."/>
            <person name="Freeling M."/>
            <person name="Gingle A.R."/>
            <person name="Hash C.T."/>
            <person name="Keller B."/>
            <person name="Klein P."/>
            <person name="Kresovich S."/>
            <person name="McCann M.C."/>
            <person name="Ming R."/>
            <person name="Peterson D.G."/>
            <person name="Mehboob-ur-Rahman"/>
            <person name="Ware D."/>
            <person name="Westhoff P."/>
            <person name="Mayer K.F."/>
            <person name="Messing J."/>
            <person name="Rokhsar D.S."/>
        </authorList>
    </citation>
    <scope>NUCLEOTIDE SEQUENCE [LARGE SCALE GENOMIC DNA]</scope>
    <source>
        <strain evidence="3">cv. BTx623</strain>
    </source>
</reference>
<gene>
    <name evidence="2" type="ORF">SORBI_3009G245750</name>
</gene>
<feature type="compositionally biased region" description="Acidic residues" evidence="1">
    <location>
        <begin position="19"/>
        <end position="30"/>
    </location>
</feature>
<feature type="region of interest" description="Disordered" evidence="1">
    <location>
        <begin position="13"/>
        <end position="35"/>
    </location>
</feature>
<protein>
    <submittedName>
        <fullName evidence="2">Uncharacterized protein</fullName>
    </submittedName>
</protein>
<dbReference type="Proteomes" id="UP000000768">
    <property type="component" value="Chromosome 9"/>
</dbReference>
<name>A0A1Z5R4M0_SORBI</name>
<dbReference type="InParanoid" id="A0A1Z5R4M0"/>
<accession>A0A1Z5R4M0</accession>
<evidence type="ECO:0000256" key="1">
    <source>
        <dbReference type="SAM" id="MobiDB-lite"/>
    </source>
</evidence>
<dbReference type="AlphaFoldDB" id="A0A1Z5R4M0"/>
<organism evidence="2 3">
    <name type="scientific">Sorghum bicolor</name>
    <name type="common">Sorghum</name>
    <name type="synonym">Sorghum vulgare</name>
    <dbReference type="NCBI Taxonomy" id="4558"/>
    <lineage>
        <taxon>Eukaryota</taxon>
        <taxon>Viridiplantae</taxon>
        <taxon>Streptophyta</taxon>
        <taxon>Embryophyta</taxon>
        <taxon>Tracheophyta</taxon>
        <taxon>Spermatophyta</taxon>
        <taxon>Magnoliopsida</taxon>
        <taxon>Liliopsida</taxon>
        <taxon>Poales</taxon>
        <taxon>Poaceae</taxon>
        <taxon>PACMAD clade</taxon>
        <taxon>Panicoideae</taxon>
        <taxon>Andropogonodae</taxon>
        <taxon>Andropogoneae</taxon>
        <taxon>Sorghinae</taxon>
        <taxon>Sorghum</taxon>
    </lineage>
</organism>
<evidence type="ECO:0000313" key="2">
    <source>
        <dbReference type="EMBL" id="OQU78499.1"/>
    </source>
</evidence>